<dbReference type="PANTHER" id="PTHR11857">
    <property type="entry name" value="ODORANT BINDING PROTEIN-RELATED"/>
    <property type="match status" value="1"/>
</dbReference>
<dbReference type="SMART" id="SM00708">
    <property type="entry name" value="PhBP"/>
    <property type="match status" value="1"/>
</dbReference>
<evidence type="ECO:0000256" key="2">
    <source>
        <dbReference type="SAM" id="SignalP"/>
    </source>
</evidence>
<dbReference type="InterPro" id="IPR036728">
    <property type="entry name" value="PBP_GOBP_sf"/>
</dbReference>
<dbReference type="GO" id="GO:0005615">
    <property type="term" value="C:extracellular space"/>
    <property type="evidence" value="ECO:0007669"/>
    <property type="project" value="TreeGrafter"/>
</dbReference>
<feature type="chain" id="PRO_5031125093" evidence="2">
    <location>
        <begin position="21"/>
        <end position="141"/>
    </location>
</feature>
<reference evidence="3 4" key="1">
    <citation type="submission" date="2020-11" db="EMBL/GenBank/DDBJ databases">
        <authorList>
            <person name="Wallbank WR R."/>
            <person name="Pardo Diaz C."/>
            <person name="Kozak K."/>
            <person name="Martin S."/>
            <person name="Jiggins C."/>
            <person name="Moest M."/>
            <person name="Warren A I."/>
            <person name="Generalovic N T."/>
            <person name="Byers J.R.P. K."/>
            <person name="Montejo-Kovacevich G."/>
            <person name="Yen C E."/>
        </authorList>
    </citation>
    <scope>NUCLEOTIDE SEQUENCE [LARGE SCALE GENOMIC DNA]</scope>
</reference>
<dbReference type="Proteomes" id="UP000594454">
    <property type="component" value="Chromosome 1"/>
</dbReference>
<dbReference type="OrthoDB" id="6595846at2759"/>
<dbReference type="EMBL" id="LR899009">
    <property type="protein sequence ID" value="CAD7079377.1"/>
    <property type="molecule type" value="Genomic_DNA"/>
</dbReference>
<dbReference type="AlphaFoldDB" id="A0A7R8UES1"/>
<dbReference type="FunCoup" id="A0A7R8UES1">
    <property type="interactions" value="66"/>
</dbReference>
<evidence type="ECO:0000256" key="1">
    <source>
        <dbReference type="ARBA" id="ARBA00022729"/>
    </source>
</evidence>
<dbReference type="Pfam" id="PF01395">
    <property type="entry name" value="PBP_GOBP"/>
    <property type="match status" value="1"/>
</dbReference>
<evidence type="ECO:0000313" key="4">
    <source>
        <dbReference type="Proteomes" id="UP000594454"/>
    </source>
</evidence>
<dbReference type="CDD" id="cd23992">
    <property type="entry name" value="PBP_GOBP"/>
    <property type="match status" value="1"/>
</dbReference>
<dbReference type="GO" id="GO:0005549">
    <property type="term" value="F:odorant binding"/>
    <property type="evidence" value="ECO:0007669"/>
    <property type="project" value="InterPro"/>
</dbReference>
<dbReference type="OMA" id="STYNDCL"/>
<dbReference type="InterPro" id="IPR006170">
    <property type="entry name" value="PBP/GOBP"/>
</dbReference>
<proteinExistence type="predicted"/>
<name>A0A7R8UES1_HERIL</name>
<dbReference type="Gene3D" id="1.10.238.20">
    <property type="entry name" value="Pheromone/general odorant binding protein domain"/>
    <property type="match status" value="1"/>
</dbReference>
<accession>A0A7R8UES1</accession>
<sequence length="141" mass="15198">MNRFASVFVIVAALAALSQADVNDPRLKASLEKCIGSEKASPADVEALKAHSSDLSREAQCVMACVMKEFKLLGDDGKINRDVYMAEAEEMAKGDAGAIKQATEMYDICSAKTVADNCESANNFGQCIKNEMIARNIPLDM</sequence>
<dbReference type="GO" id="GO:0007608">
    <property type="term" value="P:sensory perception of smell"/>
    <property type="evidence" value="ECO:0007669"/>
    <property type="project" value="TreeGrafter"/>
</dbReference>
<protein>
    <submittedName>
        <fullName evidence="3">Uncharacterized protein</fullName>
    </submittedName>
</protein>
<organism evidence="3 4">
    <name type="scientific">Hermetia illucens</name>
    <name type="common">Black soldier fly</name>
    <dbReference type="NCBI Taxonomy" id="343691"/>
    <lineage>
        <taxon>Eukaryota</taxon>
        <taxon>Metazoa</taxon>
        <taxon>Ecdysozoa</taxon>
        <taxon>Arthropoda</taxon>
        <taxon>Hexapoda</taxon>
        <taxon>Insecta</taxon>
        <taxon>Pterygota</taxon>
        <taxon>Neoptera</taxon>
        <taxon>Endopterygota</taxon>
        <taxon>Diptera</taxon>
        <taxon>Brachycera</taxon>
        <taxon>Stratiomyomorpha</taxon>
        <taxon>Stratiomyidae</taxon>
        <taxon>Hermetiinae</taxon>
        <taxon>Hermetia</taxon>
    </lineage>
</organism>
<gene>
    <name evidence="3" type="ORF">HERILL_LOCUS2597</name>
</gene>
<dbReference type="SUPFAM" id="SSF47565">
    <property type="entry name" value="Insect pheromone/odorant-binding proteins"/>
    <property type="match status" value="1"/>
</dbReference>
<dbReference type="PANTHER" id="PTHR11857:SF42">
    <property type="entry name" value="GENERAL ODORANT-BINDING PROTEIN 19D-RELATED"/>
    <property type="match status" value="1"/>
</dbReference>
<evidence type="ECO:0000313" key="3">
    <source>
        <dbReference type="EMBL" id="CAD7079377.1"/>
    </source>
</evidence>
<dbReference type="SMR" id="A0A7R8UES1"/>
<keyword evidence="1 2" id="KW-0732">Signal</keyword>
<dbReference type="InParanoid" id="A0A7R8UES1"/>
<keyword evidence="4" id="KW-1185">Reference proteome</keyword>
<feature type="signal peptide" evidence="2">
    <location>
        <begin position="1"/>
        <end position="20"/>
    </location>
</feature>